<dbReference type="SUPFAM" id="SSF53335">
    <property type="entry name" value="S-adenosyl-L-methionine-dependent methyltransferases"/>
    <property type="match status" value="1"/>
</dbReference>
<evidence type="ECO:0000256" key="3">
    <source>
        <dbReference type="ARBA" id="ARBA00022691"/>
    </source>
</evidence>
<proteinExistence type="inferred from homology"/>
<protein>
    <recommendedName>
        <fullName evidence="7">Methyltransferase domain-containing protein</fullName>
    </recommendedName>
</protein>
<keyword evidence="3" id="KW-0949">S-adenosyl-L-methionine</keyword>
<dbReference type="AlphaFoldDB" id="A0A8H7C5I6"/>
<evidence type="ECO:0000313" key="5">
    <source>
        <dbReference type="EMBL" id="KAF7762652.1"/>
    </source>
</evidence>
<evidence type="ECO:0000256" key="4">
    <source>
        <dbReference type="ARBA" id="ARBA00038314"/>
    </source>
</evidence>
<comment type="pathway">
    <text evidence="1">Secondary metabolite biosynthesis.</text>
</comment>
<reference evidence="5 6" key="1">
    <citation type="journal article" name="Sci. Rep.">
        <title>Telomere-to-telomere assembled and centromere annotated genomes of the two main subspecies of the button mushroom Agaricus bisporus reveal especially polymorphic chromosome ends.</title>
        <authorList>
            <person name="Sonnenberg A.S.M."/>
            <person name="Sedaghat-Telgerd N."/>
            <person name="Lavrijssen B."/>
            <person name="Ohm R.A."/>
            <person name="Hendrickx P.M."/>
            <person name="Scholtmeijer K."/>
            <person name="Baars J.J.P."/>
            <person name="van Peer A."/>
        </authorList>
    </citation>
    <scope>NUCLEOTIDE SEQUENCE [LARGE SCALE GENOMIC DNA]</scope>
    <source>
        <strain evidence="5 6">H119_p4</strain>
    </source>
</reference>
<dbReference type="Gene3D" id="3.40.50.150">
    <property type="entry name" value="Vaccinia Virus protein VP39"/>
    <property type="match status" value="1"/>
</dbReference>
<evidence type="ECO:0008006" key="7">
    <source>
        <dbReference type="Google" id="ProtNLM"/>
    </source>
</evidence>
<name>A0A8H7C5I6_AGABI</name>
<evidence type="ECO:0000313" key="6">
    <source>
        <dbReference type="Proteomes" id="UP000629468"/>
    </source>
</evidence>
<accession>A0A8H7C5I6</accession>
<comment type="similarity">
    <text evidence="4">Belongs to the class I-like SAM-binding methyltransferase superfamily.</text>
</comment>
<dbReference type="EMBL" id="JABXXO010000012">
    <property type="protein sequence ID" value="KAF7762652.1"/>
    <property type="molecule type" value="Genomic_DNA"/>
</dbReference>
<dbReference type="InterPro" id="IPR029063">
    <property type="entry name" value="SAM-dependent_MTases_sf"/>
</dbReference>
<gene>
    <name evidence="5" type="ORF">Agabi119p4_9245</name>
</gene>
<keyword evidence="2" id="KW-0808">Transferase</keyword>
<dbReference type="InterPro" id="IPR051654">
    <property type="entry name" value="Meroterpenoid_MTases"/>
</dbReference>
<dbReference type="Proteomes" id="UP000629468">
    <property type="component" value="Unassembled WGS sequence"/>
</dbReference>
<evidence type="ECO:0000256" key="1">
    <source>
        <dbReference type="ARBA" id="ARBA00005179"/>
    </source>
</evidence>
<evidence type="ECO:0000256" key="2">
    <source>
        <dbReference type="ARBA" id="ARBA00022679"/>
    </source>
</evidence>
<organism evidence="5 6">
    <name type="scientific">Agaricus bisporus var. burnettii</name>
    <dbReference type="NCBI Taxonomy" id="192524"/>
    <lineage>
        <taxon>Eukaryota</taxon>
        <taxon>Fungi</taxon>
        <taxon>Dikarya</taxon>
        <taxon>Basidiomycota</taxon>
        <taxon>Agaricomycotina</taxon>
        <taxon>Agaricomycetes</taxon>
        <taxon>Agaricomycetidae</taxon>
        <taxon>Agaricales</taxon>
        <taxon>Agaricineae</taxon>
        <taxon>Agaricaceae</taxon>
        <taxon>Agaricus</taxon>
    </lineage>
</organism>
<dbReference type="PANTHER" id="PTHR35897:SF1">
    <property type="entry name" value="METHYLTRANSFERASE AUSD"/>
    <property type="match status" value="1"/>
</dbReference>
<dbReference type="PANTHER" id="PTHR35897">
    <property type="entry name" value="METHYLTRANSFERASE AUSD"/>
    <property type="match status" value="1"/>
</dbReference>
<sequence length="360" mass="40284">MLLRRTPSHFSQFICKFGTGALAVWGDPTLFPAPSLPPGIPSISHCPPSVQPSGFHHQAHSTVLLLRSLAMSLDKAHKKPLDPTLLHLNEQDAEFFKSQTRIRDDEALKNHIIEVQRKAYEIHHYRCIQNFSFTRLKISRLPTYERVLQLQKMRPGAILLDIGCCFGNDLRKAVADGWPVENAIGSDIHGEFWSYGHELFKSNSETFPAGFVAGDAFSPAMIEPRDPFYSPPASPRPTDLKILTSLIPLQGHVSVLHTSLFFHLFDEDQQLALAKQLSTLLSPEPGSIMFGIHGGEHVKNTRPSNGREMFCHSPESWTSLWDGTVFAKGTVKVEASVVEFPPRDSSELKFSLLVWSVTRL</sequence>
<comment type="caution">
    <text evidence="5">The sequence shown here is derived from an EMBL/GenBank/DDBJ whole genome shotgun (WGS) entry which is preliminary data.</text>
</comment>
<dbReference type="GO" id="GO:0016740">
    <property type="term" value="F:transferase activity"/>
    <property type="evidence" value="ECO:0007669"/>
    <property type="project" value="UniProtKB-KW"/>
</dbReference>